<feature type="transmembrane region" description="Helical" evidence="8">
    <location>
        <begin position="107"/>
        <end position="129"/>
    </location>
</feature>
<keyword evidence="5" id="KW-0573">Peptidoglycan synthesis</keyword>
<dbReference type="Proteomes" id="UP000019681">
    <property type="component" value="Unassembled WGS sequence"/>
</dbReference>
<evidence type="ECO:0000256" key="5">
    <source>
        <dbReference type="ARBA" id="ARBA00022984"/>
    </source>
</evidence>
<keyword evidence="3 8" id="KW-0812">Transmembrane</keyword>
<evidence type="ECO:0000313" key="9">
    <source>
        <dbReference type="EMBL" id="EYE87631.1"/>
    </source>
</evidence>
<feature type="transmembrane region" description="Helical" evidence="8">
    <location>
        <begin position="23"/>
        <end position="46"/>
    </location>
</feature>
<dbReference type="GO" id="GO:0009252">
    <property type="term" value="P:peptidoglycan biosynthetic process"/>
    <property type="evidence" value="ECO:0007669"/>
    <property type="project" value="UniProtKB-KW"/>
</dbReference>
<evidence type="ECO:0000256" key="6">
    <source>
        <dbReference type="ARBA" id="ARBA00022989"/>
    </source>
</evidence>
<keyword evidence="10" id="KW-1185">Reference proteome</keyword>
<comment type="caution">
    <text evidence="9">The sequence shown here is derived from an EMBL/GenBank/DDBJ whole genome shotgun (WGS) entry which is preliminary data.</text>
</comment>
<dbReference type="InterPro" id="IPR004268">
    <property type="entry name" value="MurJ"/>
</dbReference>
<evidence type="ECO:0000256" key="4">
    <source>
        <dbReference type="ARBA" id="ARBA00022960"/>
    </source>
</evidence>
<dbReference type="GO" id="GO:0034204">
    <property type="term" value="P:lipid translocation"/>
    <property type="evidence" value="ECO:0007669"/>
    <property type="project" value="TreeGrafter"/>
</dbReference>
<evidence type="ECO:0000256" key="1">
    <source>
        <dbReference type="ARBA" id="ARBA00004651"/>
    </source>
</evidence>
<feature type="transmembrane region" description="Helical" evidence="8">
    <location>
        <begin position="66"/>
        <end position="87"/>
    </location>
</feature>
<evidence type="ECO:0000256" key="7">
    <source>
        <dbReference type="ARBA" id="ARBA00023136"/>
    </source>
</evidence>
<evidence type="ECO:0000256" key="2">
    <source>
        <dbReference type="ARBA" id="ARBA00022475"/>
    </source>
</evidence>
<evidence type="ECO:0000313" key="10">
    <source>
        <dbReference type="Proteomes" id="UP000019681"/>
    </source>
</evidence>
<comment type="subcellular location">
    <subcellularLocation>
        <location evidence="1">Cell membrane</location>
        <topology evidence="1">Multi-pass membrane protein</topology>
    </subcellularLocation>
</comment>
<protein>
    <submittedName>
        <fullName evidence="9">Uncharacterized protein</fullName>
    </submittedName>
</protein>
<dbReference type="GO" id="GO:0008360">
    <property type="term" value="P:regulation of cell shape"/>
    <property type="evidence" value="ECO:0007669"/>
    <property type="project" value="UniProtKB-KW"/>
</dbReference>
<accession>A0A017RSR6</accession>
<keyword evidence="6 8" id="KW-1133">Transmembrane helix</keyword>
<dbReference type="GO" id="GO:0005886">
    <property type="term" value="C:plasma membrane"/>
    <property type="evidence" value="ECO:0007669"/>
    <property type="project" value="UniProtKB-SubCell"/>
</dbReference>
<dbReference type="STRING" id="1403537.Q428_12215"/>
<sequence length="132" mass="14413">MPVFTQFIAKDEEDKAWSAANTFITVGLLFVLLFNLFGITFTKYLVPLVASGMTESPEKFNLTVRLTRVMFSAITFTVMGGFLKGILNSYKLFTAPALGPVLYNIGMILGALLLGKTFGIYGMAIGVIIGHF</sequence>
<reference evidence="9 10" key="1">
    <citation type="journal article" date="2014" name="Genome Announc.">
        <title>Draft Genome Sequence of Fervidicella metallireducens Strain AeBT, an Iron-Reducing Thermoanaerobe from the Great Artesian Basin.</title>
        <authorList>
            <person name="Patel B.K."/>
        </authorList>
    </citation>
    <scope>NUCLEOTIDE SEQUENCE [LARGE SCALE GENOMIC DNA]</scope>
    <source>
        <strain evidence="9 10">AeB</strain>
    </source>
</reference>
<evidence type="ECO:0000256" key="8">
    <source>
        <dbReference type="SAM" id="Phobius"/>
    </source>
</evidence>
<dbReference type="EMBL" id="AZQP01000044">
    <property type="protein sequence ID" value="EYE87631.1"/>
    <property type="molecule type" value="Genomic_DNA"/>
</dbReference>
<dbReference type="GO" id="GO:0015648">
    <property type="term" value="F:lipid-linked peptidoglycan transporter activity"/>
    <property type="evidence" value="ECO:0007669"/>
    <property type="project" value="TreeGrafter"/>
</dbReference>
<evidence type="ECO:0000256" key="3">
    <source>
        <dbReference type="ARBA" id="ARBA00022692"/>
    </source>
</evidence>
<keyword evidence="7 8" id="KW-0472">Membrane</keyword>
<dbReference type="OrthoDB" id="9804143at2"/>
<keyword evidence="2" id="KW-1003">Cell membrane</keyword>
<dbReference type="AlphaFoldDB" id="A0A017RSR6"/>
<gene>
    <name evidence="9" type="ORF">Q428_12215</name>
</gene>
<dbReference type="PRINTS" id="PR01806">
    <property type="entry name" value="VIRFACTRMVIN"/>
</dbReference>
<keyword evidence="4" id="KW-0133">Cell shape</keyword>
<dbReference type="Pfam" id="PF03023">
    <property type="entry name" value="MurJ"/>
    <property type="match status" value="1"/>
</dbReference>
<organism evidence="9 10">
    <name type="scientific">Fervidicella metallireducens AeB</name>
    <dbReference type="NCBI Taxonomy" id="1403537"/>
    <lineage>
        <taxon>Bacteria</taxon>
        <taxon>Bacillati</taxon>
        <taxon>Bacillota</taxon>
        <taxon>Clostridia</taxon>
        <taxon>Eubacteriales</taxon>
        <taxon>Clostridiaceae</taxon>
        <taxon>Fervidicella</taxon>
    </lineage>
</organism>
<dbReference type="InterPro" id="IPR051050">
    <property type="entry name" value="Lipid_II_flippase_MurJ/MviN"/>
</dbReference>
<dbReference type="PANTHER" id="PTHR47019:SF1">
    <property type="entry name" value="LIPID II FLIPPASE MURJ"/>
    <property type="match status" value="1"/>
</dbReference>
<dbReference type="PANTHER" id="PTHR47019">
    <property type="entry name" value="LIPID II FLIPPASE MURJ"/>
    <property type="match status" value="1"/>
</dbReference>
<proteinExistence type="predicted"/>
<name>A0A017RSR6_9CLOT</name>